<dbReference type="GO" id="GO:0042030">
    <property type="term" value="F:ATPase inhibitor activity"/>
    <property type="evidence" value="ECO:0007669"/>
    <property type="project" value="TreeGrafter"/>
</dbReference>
<proteinExistence type="predicted"/>
<evidence type="ECO:0000313" key="2">
    <source>
        <dbReference type="EMBL" id="VDL70529.1"/>
    </source>
</evidence>
<gene>
    <name evidence="2" type="ORF">NBR_LOCUS6940</name>
</gene>
<evidence type="ECO:0000313" key="4">
    <source>
        <dbReference type="WBParaSite" id="NBR_0000693901-mRNA-1"/>
    </source>
</evidence>
<keyword evidence="3" id="KW-1185">Reference proteome</keyword>
<feature type="domain" description="Folliculin-interacting protein middle" evidence="1">
    <location>
        <begin position="76"/>
        <end position="201"/>
    </location>
</feature>
<evidence type="ECO:0000313" key="3">
    <source>
        <dbReference type="Proteomes" id="UP000271162"/>
    </source>
</evidence>
<name>A0A0N4XVT6_NIPBR</name>
<dbReference type="AlphaFoldDB" id="A0A0N4XVT6"/>
<dbReference type="PANTHER" id="PTHR21634">
    <property type="entry name" value="RE13835P"/>
    <property type="match status" value="1"/>
</dbReference>
<dbReference type="InterPro" id="IPR028085">
    <property type="entry name" value="FNIP_mid_dom"/>
</dbReference>
<dbReference type="PANTHER" id="PTHR21634:SF9">
    <property type="entry name" value="RE13835P"/>
    <property type="match status" value="1"/>
</dbReference>
<organism evidence="4">
    <name type="scientific">Nippostrongylus brasiliensis</name>
    <name type="common">Rat hookworm</name>
    <dbReference type="NCBI Taxonomy" id="27835"/>
    <lineage>
        <taxon>Eukaryota</taxon>
        <taxon>Metazoa</taxon>
        <taxon>Ecdysozoa</taxon>
        <taxon>Nematoda</taxon>
        <taxon>Chromadorea</taxon>
        <taxon>Rhabditida</taxon>
        <taxon>Rhabditina</taxon>
        <taxon>Rhabditomorpha</taxon>
        <taxon>Strongyloidea</taxon>
        <taxon>Heligmosomidae</taxon>
        <taxon>Nippostrongylus</taxon>
    </lineage>
</organism>
<dbReference type="WBParaSite" id="NBR_0000693901-mRNA-1">
    <property type="protein sequence ID" value="NBR_0000693901-mRNA-1"/>
    <property type="gene ID" value="NBR_0000693901"/>
</dbReference>
<sequence length="215" mass="24424">MTLRLSVECRWYVYAQFVCCSKEEGDGKGGWAVVVGEEAVWPTAGGFIRLSFNVEESGVNEESESWREMFLKLSYSLAWQDFCSSICQLHNAPRLRHPVWLSLLERDHNENVVVADFCRQLTRLVEKLDTKHTKFFLSNVISTVLMHHMSWVASVSPPLHAPTHLHEKNPLVGSIFNDEAPYMPYNAQIAQYLEISGSVGSFQWFVLGSIAIWAG</sequence>
<reference evidence="4" key="1">
    <citation type="submission" date="2017-02" db="UniProtKB">
        <authorList>
            <consortium name="WormBaseParasite"/>
        </authorList>
    </citation>
    <scope>IDENTIFICATION</scope>
</reference>
<dbReference type="Proteomes" id="UP000271162">
    <property type="component" value="Unassembled WGS sequence"/>
</dbReference>
<protein>
    <submittedName>
        <fullName evidence="4">FNIP_M domain-containing protein</fullName>
    </submittedName>
</protein>
<dbReference type="Pfam" id="PF14637">
    <property type="entry name" value="FNIP_M"/>
    <property type="match status" value="1"/>
</dbReference>
<reference evidence="2 3" key="2">
    <citation type="submission" date="2018-11" db="EMBL/GenBank/DDBJ databases">
        <authorList>
            <consortium name="Pathogen Informatics"/>
        </authorList>
    </citation>
    <scope>NUCLEOTIDE SEQUENCE [LARGE SCALE GENOMIC DNA]</scope>
</reference>
<dbReference type="STRING" id="27835.A0A0N4XVT6"/>
<accession>A0A0N4XVT6</accession>
<dbReference type="GO" id="GO:0051087">
    <property type="term" value="F:protein-folding chaperone binding"/>
    <property type="evidence" value="ECO:0007669"/>
    <property type="project" value="TreeGrafter"/>
</dbReference>
<evidence type="ECO:0000259" key="1">
    <source>
        <dbReference type="Pfam" id="PF14637"/>
    </source>
</evidence>
<dbReference type="GO" id="GO:0005737">
    <property type="term" value="C:cytoplasm"/>
    <property type="evidence" value="ECO:0007669"/>
    <property type="project" value="TreeGrafter"/>
</dbReference>
<dbReference type="EMBL" id="UYSL01019843">
    <property type="protein sequence ID" value="VDL70529.1"/>
    <property type="molecule type" value="Genomic_DNA"/>
</dbReference>